<dbReference type="PROSITE" id="PS00218">
    <property type="entry name" value="AMINO_ACID_PERMEASE_1"/>
    <property type="match status" value="1"/>
</dbReference>
<feature type="transmembrane region" description="Helical" evidence="6">
    <location>
        <begin position="453"/>
        <end position="475"/>
    </location>
</feature>
<dbReference type="EMBL" id="RMBX01000018">
    <property type="protein sequence ID" value="RPD38085.1"/>
    <property type="molecule type" value="Genomic_DNA"/>
</dbReference>
<dbReference type="PANTHER" id="PTHR43495">
    <property type="entry name" value="GABA PERMEASE"/>
    <property type="match status" value="1"/>
</dbReference>
<feature type="transmembrane region" description="Helical" evidence="6">
    <location>
        <begin position="281"/>
        <end position="302"/>
    </location>
</feature>
<dbReference type="GO" id="GO:0016020">
    <property type="term" value="C:membrane"/>
    <property type="evidence" value="ECO:0007669"/>
    <property type="project" value="UniProtKB-SubCell"/>
</dbReference>
<feature type="transmembrane region" description="Helical" evidence="6">
    <location>
        <begin position="74"/>
        <end position="94"/>
    </location>
</feature>
<feature type="transmembrane region" description="Helical" evidence="6">
    <location>
        <begin position="185"/>
        <end position="207"/>
    </location>
</feature>
<dbReference type="GO" id="GO:0006865">
    <property type="term" value="P:amino acid transport"/>
    <property type="evidence" value="ECO:0007669"/>
    <property type="project" value="InterPro"/>
</dbReference>
<evidence type="ECO:0000259" key="7">
    <source>
        <dbReference type="Pfam" id="PF00324"/>
    </source>
</evidence>
<dbReference type="Gene3D" id="1.20.1740.10">
    <property type="entry name" value="Amino acid/polyamine transporter I"/>
    <property type="match status" value="1"/>
</dbReference>
<feature type="transmembrane region" description="Helical" evidence="6">
    <location>
        <begin position="331"/>
        <end position="353"/>
    </location>
</feature>
<evidence type="ECO:0000313" key="9">
    <source>
        <dbReference type="Proteomes" id="UP000279089"/>
    </source>
</evidence>
<evidence type="ECO:0000256" key="4">
    <source>
        <dbReference type="ARBA" id="ARBA00022989"/>
    </source>
</evidence>
<name>A0A3N4M585_9BACT</name>
<dbReference type="GO" id="GO:0055085">
    <property type="term" value="P:transmembrane transport"/>
    <property type="evidence" value="ECO:0007669"/>
    <property type="project" value="InterPro"/>
</dbReference>
<feature type="transmembrane region" description="Helical" evidence="6">
    <location>
        <begin position="240"/>
        <end position="260"/>
    </location>
</feature>
<comment type="caution">
    <text evidence="8">The sequence shown here is derived from an EMBL/GenBank/DDBJ whole genome shotgun (WGS) entry which is preliminary data.</text>
</comment>
<feature type="transmembrane region" description="Helical" evidence="6">
    <location>
        <begin position="412"/>
        <end position="433"/>
    </location>
</feature>
<keyword evidence="3 6" id="KW-0812">Transmembrane</keyword>
<keyword evidence="5 6" id="KW-0472">Membrane</keyword>
<keyword evidence="4 6" id="KW-1133">Transmembrane helix</keyword>
<keyword evidence="9" id="KW-1185">Reference proteome</keyword>
<evidence type="ECO:0000256" key="3">
    <source>
        <dbReference type="ARBA" id="ARBA00022692"/>
    </source>
</evidence>
<dbReference type="PANTHER" id="PTHR43495:SF3">
    <property type="entry name" value="PHENYLALANINE-SPECIFIC PERMEASE"/>
    <property type="match status" value="1"/>
</dbReference>
<dbReference type="Pfam" id="PF00324">
    <property type="entry name" value="AA_permease"/>
    <property type="match status" value="1"/>
</dbReference>
<reference evidence="9" key="1">
    <citation type="submission" date="2018-11" db="EMBL/GenBank/DDBJ databases">
        <title>Chitinophaga lutea sp.nov., isolate from arsenic contaminated soil.</title>
        <authorList>
            <person name="Zong Y."/>
        </authorList>
    </citation>
    <scope>NUCLEOTIDE SEQUENCE [LARGE SCALE GENOMIC DNA]</scope>
    <source>
        <strain evidence="9">YLT18</strain>
    </source>
</reference>
<dbReference type="OrthoDB" id="9780162at2"/>
<feature type="transmembrane region" description="Helical" evidence="6">
    <location>
        <begin position="156"/>
        <end position="173"/>
    </location>
</feature>
<comment type="subcellular location">
    <subcellularLocation>
        <location evidence="1">Membrane</location>
        <topology evidence="1">Multi-pass membrane protein</topology>
    </subcellularLocation>
</comment>
<sequence>MSSEERHPSKNTCCFPKIPHLTTLSSAITLNTTTTKPAEQQLKRGLQNRHIQLIALGGAIGTGLFLGIGPAAVLAGPSVILGYSLAGIIAFFIMRQLGEMVVEEPVSGSFSHFAYKHWGTFPGFASGWNYWVLYILVSMSELTAIGIYVQFWWPEIPLWASSLFFFVAVNALNLSSVKVYGEAEFWFSIIKVVAIIAMIVFGVYLLFSGTGGPQAGIQNLWNDGGFFPKGLLEPDGNGGYQGLLAAIALIMFSFGGLELIGITAAEADNPEKTIPRATNQVIYRILIFYVGALIILFALSPWKSITTDSSPFVTVFNKLQGFQFTLAGHTIYFTSLIANALNLIVLTAALSVYNSCVFSNSRMLYGLAEQGNAPSFLSKLNKNHVPVNAILISGLLTAVCIVVNKLMPEKALGVLMSLVVSSLIINWLMISVVHLKFKKQMLAENVRTKFPSFMYPLSNYICLVFLLGILVLMWITGMKLPVELIPGWIIFLYLCYLLVKRKKRQQN</sequence>
<evidence type="ECO:0000256" key="5">
    <source>
        <dbReference type="ARBA" id="ARBA00023136"/>
    </source>
</evidence>
<dbReference type="InterPro" id="IPR004841">
    <property type="entry name" value="AA-permease/SLC12A_dom"/>
</dbReference>
<evidence type="ECO:0000256" key="2">
    <source>
        <dbReference type="ARBA" id="ARBA00022448"/>
    </source>
</evidence>
<feature type="domain" description="Amino acid permease/ SLC12A" evidence="7">
    <location>
        <begin position="50"/>
        <end position="499"/>
    </location>
</feature>
<evidence type="ECO:0000313" key="8">
    <source>
        <dbReference type="EMBL" id="RPD38085.1"/>
    </source>
</evidence>
<feature type="transmembrane region" description="Helical" evidence="6">
    <location>
        <begin position="51"/>
        <end position="68"/>
    </location>
</feature>
<feature type="transmembrane region" description="Helical" evidence="6">
    <location>
        <begin position="481"/>
        <end position="499"/>
    </location>
</feature>
<feature type="transmembrane region" description="Helical" evidence="6">
    <location>
        <begin position="131"/>
        <end position="150"/>
    </location>
</feature>
<protein>
    <submittedName>
        <fullName evidence="8">Amino acid permease</fullName>
    </submittedName>
</protein>
<keyword evidence="2" id="KW-0813">Transport</keyword>
<evidence type="ECO:0000256" key="1">
    <source>
        <dbReference type="ARBA" id="ARBA00004141"/>
    </source>
</evidence>
<proteinExistence type="predicted"/>
<dbReference type="InterPro" id="IPR004840">
    <property type="entry name" value="Amino_acid_permease_CS"/>
</dbReference>
<accession>A0A3N4M585</accession>
<dbReference type="Proteomes" id="UP000279089">
    <property type="component" value="Unassembled WGS sequence"/>
</dbReference>
<organism evidence="8 9">
    <name type="scientific">Chitinophaga barathri</name>
    <dbReference type="NCBI Taxonomy" id="1647451"/>
    <lineage>
        <taxon>Bacteria</taxon>
        <taxon>Pseudomonadati</taxon>
        <taxon>Bacteroidota</taxon>
        <taxon>Chitinophagia</taxon>
        <taxon>Chitinophagales</taxon>
        <taxon>Chitinophagaceae</taxon>
        <taxon>Chitinophaga</taxon>
    </lineage>
</organism>
<evidence type="ECO:0000256" key="6">
    <source>
        <dbReference type="SAM" id="Phobius"/>
    </source>
</evidence>
<feature type="transmembrane region" description="Helical" evidence="6">
    <location>
        <begin position="385"/>
        <end position="406"/>
    </location>
</feature>
<dbReference type="PIRSF" id="PIRSF006060">
    <property type="entry name" value="AA_transporter"/>
    <property type="match status" value="1"/>
</dbReference>
<dbReference type="FunFam" id="1.20.1740.10:FF:000001">
    <property type="entry name" value="Amino acid permease"/>
    <property type="match status" value="1"/>
</dbReference>
<gene>
    <name evidence="8" type="ORF">EG028_26575</name>
</gene>
<dbReference type="AlphaFoldDB" id="A0A3N4M585"/>